<sequence>MVVFVGCVTFSASVLTIGLATLDRYIAIVYPFRYNQLMTPRAAKLMANVGFLYGAIGLVVAITILVLNALIIVVYVRFDFLRTQRNYFIINLACADTLTAVAAGATVFLKAFVHEYHATQLACGIFVFVVYVSNGASILTIGLATLDRYIAIVHPFRYSQLMTPRAAKFMLLSVWLYTTGYGSIAVVQAIKRWRPGMLCVIDMITNKWLSWYVAINYAAVLLFMTYAYVVIGRIMIDHSRRVAAATNQTQLQQLSSLAGTFKAAKLILTVVGVSILLISPNILHTFLATSIAETRPRALNALRQIRIAALFVNMFLNPIMYFMKYDEFRVAIRKLL</sequence>
<protein>
    <submittedName>
        <fullName evidence="12">Delta-type opioid receptor-like</fullName>
    </submittedName>
</protein>
<dbReference type="PANTHER" id="PTHR24249">
    <property type="entry name" value="HISTAMINE RECEPTOR-RELATED G-PROTEIN COUPLED RECEPTOR"/>
    <property type="match status" value="1"/>
</dbReference>
<name>A0ABM1ENH1_PRICU</name>
<evidence type="ECO:0000256" key="9">
    <source>
        <dbReference type="SAM" id="Phobius"/>
    </source>
</evidence>
<feature type="transmembrane region" description="Helical" evidence="9">
    <location>
        <begin position="304"/>
        <end position="323"/>
    </location>
</feature>
<feature type="transmembrane region" description="Helical" evidence="9">
    <location>
        <begin position="51"/>
        <end position="76"/>
    </location>
</feature>
<evidence type="ECO:0000256" key="6">
    <source>
        <dbReference type="ARBA" id="ARBA00023136"/>
    </source>
</evidence>
<feature type="transmembrane region" description="Helical" evidence="9">
    <location>
        <begin position="125"/>
        <end position="146"/>
    </location>
</feature>
<proteinExistence type="predicted"/>
<reference evidence="12" key="1">
    <citation type="submission" date="2025-08" db="UniProtKB">
        <authorList>
            <consortium name="RefSeq"/>
        </authorList>
    </citation>
    <scope>IDENTIFICATION</scope>
</reference>
<dbReference type="PRINTS" id="PR00237">
    <property type="entry name" value="GPCRRHODOPSN"/>
</dbReference>
<dbReference type="GeneID" id="106814002"/>
<feature type="non-terminal residue" evidence="12">
    <location>
        <position position="336"/>
    </location>
</feature>
<feature type="domain" description="G-protein coupled receptors family 1 profile" evidence="10">
    <location>
        <begin position="1"/>
        <end position="56"/>
    </location>
</feature>
<keyword evidence="7" id="KW-0675">Receptor</keyword>
<evidence type="ECO:0000313" key="11">
    <source>
        <dbReference type="Proteomes" id="UP000695022"/>
    </source>
</evidence>
<dbReference type="Proteomes" id="UP000695022">
    <property type="component" value="Unplaced"/>
</dbReference>
<evidence type="ECO:0000256" key="8">
    <source>
        <dbReference type="ARBA" id="ARBA00023224"/>
    </source>
</evidence>
<keyword evidence="3 9" id="KW-0812">Transmembrane</keyword>
<comment type="subcellular location">
    <subcellularLocation>
        <location evidence="1">Cell membrane</location>
        <topology evidence="1">Multi-pass membrane protein</topology>
    </subcellularLocation>
</comment>
<keyword evidence="4 9" id="KW-1133">Transmembrane helix</keyword>
<dbReference type="Gene3D" id="1.20.1070.10">
    <property type="entry name" value="Rhodopsin 7-helix transmembrane proteins"/>
    <property type="match status" value="2"/>
</dbReference>
<evidence type="ECO:0000256" key="1">
    <source>
        <dbReference type="ARBA" id="ARBA00004651"/>
    </source>
</evidence>
<evidence type="ECO:0000256" key="2">
    <source>
        <dbReference type="ARBA" id="ARBA00022475"/>
    </source>
</evidence>
<feature type="domain" description="G-protein coupled receptors family 1 profile" evidence="10">
    <location>
        <begin position="67"/>
        <end position="321"/>
    </location>
</feature>
<gene>
    <name evidence="12" type="primary">LOC106814002</name>
</gene>
<dbReference type="PROSITE" id="PS50262">
    <property type="entry name" value="G_PROTEIN_RECEP_F1_2"/>
    <property type="match status" value="2"/>
</dbReference>
<keyword evidence="5" id="KW-0297">G-protein coupled receptor</keyword>
<dbReference type="CDD" id="cd00637">
    <property type="entry name" value="7tm_classA_rhodopsin-like"/>
    <property type="match status" value="1"/>
</dbReference>
<feature type="transmembrane region" description="Helical" evidence="9">
    <location>
        <begin position="88"/>
        <end position="113"/>
    </location>
</feature>
<feature type="transmembrane region" description="Helical" evidence="9">
    <location>
        <begin position="167"/>
        <end position="190"/>
    </location>
</feature>
<dbReference type="PANTHER" id="PTHR24249:SF424">
    <property type="entry name" value="G-PROTEIN COUPLED RECEPTORS FAMILY 1 PROFILE DOMAIN-CONTAINING PROTEIN"/>
    <property type="match status" value="1"/>
</dbReference>
<evidence type="ECO:0000256" key="5">
    <source>
        <dbReference type="ARBA" id="ARBA00023040"/>
    </source>
</evidence>
<dbReference type="InterPro" id="IPR000276">
    <property type="entry name" value="GPCR_Rhodpsn"/>
</dbReference>
<dbReference type="RefSeq" id="XP_014673742.1">
    <property type="nucleotide sequence ID" value="XM_014818256.1"/>
</dbReference>
<organism evidence="11 12">
    <name type="scientific">Priapulus caudatus</name>
    <name type="common">Priapulid worm</name>
    <dbReference type="NCBI Taxonomy" id="37621"/>
    <lineage>
        <taxon>Eukaryota</taxon>
        <taxon>Metazoa</taxon>
        <taxon>Ecdysozoa</taxon>
        <taxon>Scalidophora</taxon>
        <taxon>Priapulida</taxon>
        <taxon>Priapulimorpha</taxon>
        <taxon>Priapulimorphida</taxon>
        <taxon>Priapulidae</taxon>
        <taxon>Priapulus</taxon>
    </lineage>
</organism>
<evidence type="ECO:0000256" key="7">
    <source>
        <dbReference type="ARBA" id="ARBA00023170"/>
    </source>
</evidence>
<evidence type="ECO:0000256" key="3">
    <source>
        <dbReference type="ARBA" id="ARBA00022692"/>
    </source>
</evidence>
<keyword evidence="8" id="KW-0807">Transducer</keyword>
<evidence type="ECO:0000259" key="10">
    <source>
        <dbReference type="PROSITE" id="PS50262"/>
    </source>
</evidence>
<dbReference type="InterPro" id="IPR050569">
    <property type="entry name" value="TAAR"/>
</dbReference>
<feature type="transmembrane region" description="Helical" evidence="9">
    <location>
        <begin position="266"/>
        <end position="292"/>
    </location>
</feature>
<dbReference type="SUPFAM" id="SSF81321">
    <property type="entry name" value="Family A G protein-coupled receptor-like"/>
    <property type="match status" value="2"/>
</dbReference>
<dbReference type="InterPro" id="IPR017452">
    <property type="entry name" value="GPCR_Rhodpsn_7TM"/>
</dbReference>
<keyword evidence="11" id="KW-1185">Reference proteome</keyword>
<feature type="transmembrane region" description="Helical" evidence="9">
    <location>
        <begin position="210"/>
        <end position="231"/>
    </location>
</feature>
<keyword evidence="2" id="KW-1003">Cell membrane</keyword>
<evidence type="ECO:0000256" key="4">
    <source>
        <dbReference type="ARBA" id="ARBA00022989"/>
    </source>
</evidence>
<keyword evidence="6 9" id="KW-0472">Membrane</keyword>
<dbReference type="Pfam" id="PF00001">
    <property type="entry name" value="7tm_1"/>
    <property type="match status" value="2"/>
</dbReference>
<evidence type="ECO:0000313" key="12">
    <source>
        <dbReference type="RefSeq" id="XP_014673742.1"/>
    </source>
</evidence>
<accession>A0ABM1ENH1</accession>